<reference evidence="2 3" key="1">
    <citation type="journal article" date="2019" name="Emerg. Microbes Infect.">
        <title>Comprehensive subspecies identification of 175 nontuberculous mycobacteria species based on 7547 genomic profiles.</title>
        <authorList>
            <person name="Matsumoto Y."/>
            <person name="Kinjo T."/>
            <person name="Motooka D."/>
            <person name="Nabeya D."/>
            <person name="Jung N."/>
            <person name="Uechi K."/>
            <person name="Horii T."/>
            <person name="Iida T."/>
            <person name="Fujita J."/>
            <person name="Nakamura S."/>
        </authorList>
    </citation>
    <scope>NUCLEOTIDE SEQUENCE [LARGE SCALE GENOMIC DNA]</scope>
    <source>
        <strain evidence="2 3">JCM 17322</strain>
    </source>
</reference>
<name>A0A7I9Y0R0_9MYCO</name>
<evidence type="ECO:0000256" key="1">
    <source>
        <dbReference type="SAM" id="MobiDB-lite"/>
    </source>
</evidence>
<feature type="region of interest" description="Disordered" evidence="1">
    <location>
        <begin position="223"/>
        <end position="252"/>
    </location>
</feature>
<proteinExistence type="predicted"/>
<protein>
    <recommendedName>
        <fullName evidence="4">PD-(D/E)XK endonuclease-like domain-containing protein</fullName>
    </recommendedName>
</protein>
<accession>A0A7I9Y0R0</accession>
<evidence type="ECO:0000313" key="3">
    <source>
        <dbReference type="Proteomes" id="UP000465361"/>
    </source>
</evidence>
<dbReference type="AlphaFoldDB" id="A0A7I9Y0R0"/>
<comment type="caution">
    <text evidence="2">The sequence shown here is derived from an EMBL/GenBank/DDBJ whole genome shotgun (WGS) entry which is preliminary data.</text>
</comment>
<feature type="region of interest" description="Disordered" evidence="1">
    <location>
        <begin position="327"/>
        <end position="355"/>
    </location>
</feature>
<dbReference type="RefSeq" id="WP_163758502.1">
    <property type="nucleotide sequence ID" value="NZ_BLKW01000004.1"/>
</dbReference>
<evidence type="ECO:0000313" key="2">
    <source>
        <dbReference type="EMBL" id="GFG75648.1"/>
    </source>
</evidence>
<sequence>MDYRITADERTRFKRCRRQWDFASPHRRNLQPAGFAPPALPTALKDALAVYYYPGTWDWQHEVTQPLVHKALKRSLDDCGAADQFEQGAAVLDCYDAWASTVDDFAPVKVNCEVQAIVPDPAEPERGLVVHDGSAVVYPCRIDVLAVDATDEYWVVRHQIVEDWQELHVLVRDEETVAACWALEQDYLGLRIAGTIHNEVRVTGPLDRPPAGSVTTRVRKMVAQHEPSGGGRSLPQHQRVAAQTARSGAVNRTEQRTAGILRRTRIRRSRHEITSVGALIAAEAREMTGWPTIYPTPAKHCLDCEFAAPCLAITEGADPEPVLAANFESPAPATPKPRLGQSTWGFGRGAAPPRW</sequence>
<evidence type="ECO:0008006" key="4">
    <source>
        <dbReference type="Google" id="ProtNLM"/>
    </source>
</evidence>
<dbReference type="EMBL" id="BLKW01000004">
    <property type="protein sequence ID" value="GFG75648.1"/>
    <property type="molecule type" value="Genomic_DNA"/>
</dbReference>
<keyword evidence="3" id="KW-1185">Reference proteome</keyword>
<dbReference type="Proteomes" id="UP000465361">
    <property type="component" value="Unassembled WGS sequence"/>
</dbReference>
<organism evidence="2 3">
    <name type="scientific">Mycobacterium botniense</name>
    <dbReference type="NCBI Taxonomy" id="84962"/>
    <lineage>
        <taxon>Bacteria</taxon>
        <taxon>Bacillati</taxon>
        <taxon>Actinomycetota</taxon>
        <taxon>Actinomycetes</taxon>
        <taxon>Mycobacteriales</taxon>
        <taxon>Mycobacteriaceae</taxon>
        <taxon>Mycobacterium</taxon>
    </lineage>
</organism>
<gene>
    <name evidence="2" type="ORF">MBOT_30130</name>
</gene>